<dbReference type="Proteomes" id="UP000886520">
    <property type="component" value="Chromosome 8"/>
</dbReference>
<comment type="caution">
    <text evidence="1">The sequence shown here is derived from an EMBL/GenBank/DDBJ whole genome shotgun (WGS) entry which is preliminary data.</text>
</comment>
<gene>
    <name evidence="1" type="ORF">GOP47_0008833</name>
</gene>
<proteinExistence type="predicted"/>
<sequence length="104" mass="11573">MEKGFLGWQPSPEKLDCEAFDLAYLGHWLSYRWLMLVDSTECSDLYAMIVGGKVGLRGWAINVVDAQITSGTLFLVLPYDGCSTLPCHERLMVVLAGSFGRLEL</sequence>
<evidence type="ECO:0000313" key="2">
    <source>
        <dbReference type="Proteomes" id="UP000886520"/>
    </source>
</evidence>
<keyword evidence="2" id="KW-1185">Reference proteome</keyword>
<protein>
    <submittedName>
        <fullName evidence="1">Uncharacterized protein</fullName>
    </submittedName>
</protein>
<dbReference type="EMBL" id="JABFUD020000008">
    <property type="protein sequence ID" value="KAI5076768.1"/>
    <property type="molecule type" value="Genomic_DNA"/>
</dbReference>
<name>A0A9D4UZB3_ADICA</name>
<evidence type="ECO:0000313" key="1">
    <source>
        <dbReference type="EMBL" id="KAI5076768.1"/>
    </source>
</evidence>
<accession>A0A9D4UZB3</accession>
<reference evidence="1" key="1">
    <citation type="submission" date="2021-01" db="EMBL/GenBank/DDBJ databases">
        <title>Adiantum capillus-veneris genome.</title>
        <authorList>
            <person name="Fang Y."/>
            <person name="Liao Q."/>
        </authorList>
    </citation>
    <scope>NUCLEOTIDE SEQUENCE</scope>
    <source>
        <strain evidence="1">H3</strain>
        <tissue evidence="1">Leaf</tissue>
    </source>
</reference>
<dbReference type="AlphaFoldDB" id="A0A9D4UZB3"/>
<organism evidence="1 2">
    <name type="scientific">Adiantum capillus-veneris</name>
    <name type="common">Maidenhair fern</name>
    <dbReference type="NCBI Taxonomy" id="13818"/>
    <lineage>
        <taxon>Eukaryota</taxon>
        <taxon>Viridiplantae</taxon>
        <taxon>Streptophyta</taxon>
        <taxon>Embryophyta</taxon>
        <taxon>Tracheophyta</taxon>
        <taxon>Polypodiopsida</taxon>
        <taxon>Polypodiidae</taxon>
        <taxon>Polypodiales</taxon>
        <taxon>Pteridineae</taxon>
        <taxon>Pteridaceae</taxon>
        <taxon>Vittarioideae</taxon>
        <taxon>Adiantum</taxon>
    </lineage>
</organism>